<comment type="caution">
    <text evidence="5">The sequence shown here is derived from an EMBL/GenBank/DDBJ whole genome shotgun (WGS) entry which is preliminary data.</text>
</comment>
<dbReference type="SMART" id="SM00342">
    <property type="entry name" value="HTH_ARAC"/>
    <property type="match status" value="1"/>
</dbReference>
<feature type="domain" description="HTH araC/xylS-type" evidence="4">
    <location>
        <begin position="213"/>
        <end position="312"/>
    </location>
</feature>
<keyword evidence="3" id="KW-0804">Transcription</keyword>
<dbReference type="GO" id="GO:0043565">
    <property type="term" value="F:sequence-specific DNA binding"/>
    <property type="evidence" value="ECO:0007669"/>
    <property type="project" value="InterPro"/>
</dbReference>
<reference evidence="5 6" key="1">
    <citation type="submission" date="2016-09" db="EMBL/GenBank/DDBJ databases">
        <title>Photobacterium proteolyticum sp. nov. a protease producing bacterium isolated from ocean sediments of Laizhou Bay.</title>
        <authorList>
            <person name="Li Y."/>
        </authorList>
    </citation>
    <scope>NUCLEOTIDE SEQUENCE [LARGE SCALE GENOMIC DNA]</scope>
    <source>
        <strain evidence="5 6">13-12</strain>
    </source>
</reference>
<dbReference type="Gene3D" id="1.10.10.60">
    <property type="entry name" value="Homeodomain-like"/>
    <property type="match status" value="1"/>
</dbReference>
<accession>A0A1Q9GBM2</accession>
<evidence type="ECO:0000256" key="1">
    <source>
        <dbReference type="ARBA" id="ARBA00023015"/>
    </source>
</evidence>
<dbReference type="PANTHER" id="PTHR46796:SF12">
    <property type="entry name" value="HTH-TYPE DNA-BINDING TRANSCRIPTIONAL ACTIVATOR EUTR"/>
    <property type="match status" value="1"/>
</dbReference>
<evidence type="ECO:0000256" key="3">
    <source>
        <dbReference type="ARBA" id="ARBA00023163"/>
    </source>
</evidence>
<evidence type="ECO:0000259" key="4">
    <source>
        <dbReference type="PROSITE" id="PS01124"/>
    </source>
</evidence>
<dbReference type="EMBL" id="MJIL01000093">
    <property type="protein sequence ID" value="OLQ71730.1"/>
    <property type="molecule type" value="Genomic_DNA"/>
</dbReference>
<evidence type="ECO:0000313" key="5">
    <source>
        <dbReference type="EMBL" id="OLQ71730.1"/>
    </source>
</evidence>
<dbReference type="InterPro" id="IPR018060">
    <property type="entry name" value="HTH_AraC"/>
</dbReference>
<protein>
    <recommendedName>
        <fullName evidence="4">HTH araC/xylS-type domain-containing protein</fullName>
    </recommendedName>
</protein>
<dbReference type="SUPFAM" id="SSF46689">
    <property type="entry name" value="Homeodomain-like"/>
    <property type="match status" value="1"/>
</dbReference>
<dbReference type="AlphaFoldDB" id="A0A1Q9GBM2"/>
<name>A0A1Q9GBM2_9GAMM</name>
<gene>
    <name evidence="5" type="ORF">BIT28_24025</name>
</gene>
<sequence>MITKDSLNHNDIEQFAASLAHLDQTVKQLSGRTFNFSNNLVIFPKAMLSRISIGKQAMFHGVCHSDHFAFTIPSNNTAIRVNGIQVNADNSLYIMPPSEEIVALFEQELNGYHFSIESKFLAKHIGHDLHSSLIHKSEIVRSGKANLNSYQNFKKQLFRNIDYSLKHSDSLSEMAVLDIQCYIANAIRILFKDDNNELKKTSIPYNKRHAIVTRALEYINSSHDIYVSIPDIAEQCFCSIRTLEYAFKQLLSVTPKQYLTIRRLYMIRQDLVSKNCNNIAQLLSLYGVVNQGRFSKDYFRMFGEYPKNTLKSR</sequence>
<dbReference type="STRING" id="1903952.BIT28_24025"/>
<organism evidence="5 6">
    <name type="scientific">Photobacterium proteolyticum</name>
    <dbReference type="NCBI Taxonomy" id="1903952"/>
    <lineage>
        <taxon>Bacteria</taxon>
        <taxon>Pseudomonadati</taxon>
        <taxon>Pseudomonadota</taxon>
        <taxon>Gammaproteobacteria</taxon>
        <taxon>Vibrionales</taxon>
        <taxon>Vibrionaceae</taxon>
        <taxon>Photobacterium</taxon>
    </lineage>
</organism>
<dbReference type="GO" id="GO:0003700">
    <property type="term" value="F:DNA-binding transcription factor activity"/>
    <property type="evidence" value="ECO:0007669"/>
    <property type="project" value="InterPro"/>
</dbReference>
<keyword evidence="6" id="KW-1185">Reference proteome</keyword>
<dbReference type="InterPro" id="IPR050204">
    <property type="entry name" value="AraC_XylS_family_regulators"/>
</dbReference>
<dbReference type="Proteomes" id="UP000186905">
    <property type="component" value="Unassembled WGS sequence"/>
</dbReference>
<keyword evidence="2" id="KW-0238">DNA-binding</keyword>
<dbReference type="InterPro" id="IPR009057">
    <property type="entry name" value="Homeodomain-like_sf"/>
</dbReference>
<proteinExistence type="predicted"/>
<keyword evidence="1" id="KW-0805">Transcription regulation</keyword>
<dbReference type="PROSITE" id="PS01124">
    <property type="entry name" value="HTH_ARAC_FAMILY_2"/>
    <property type="match status" value="1"/>
</dbReference>
<dbReference type="PANTHER" id="PTHR46796">
    <property type="entry name" value="HTH-TYPE TRANSCRIPTIONAL ACTIVATOR RHAS-RELATED"/>
    <property type="match status" value="1"/>
</dbReference>
<dbReference type="OrthoDB" id="6003540at2"/>
<dbReference type="Pfam" id="PF12833">
    <property type="entry name" value="HTH_18"/>
    <property type="match status" value="1"/>
</dbReference>
<evidence type="ECO:0000256" key="2">
    <source>
        <dbReference type="ARBA" id="ARBA00023125"/>
    </source>
</evidence>
<evidence type="ECO:0000313" key="6">
    <source>
        <dbReference type="Proteomes" id="UP000186905"/>
    </source>
</evidence>